<keyword evidence="1" id="KW-0460">Magnesium</keyword>
<evidence type="ECO:0008006" key="5">
    <source>
        <dbReference type="Google" id="ProtNLM"/>
    </source>
</evidence>
<name>A0A507E993_9FUNG</name>
<dbReference type="Gene3D" id="1.10.4080.10">
    <property type="entry name" value="ADP-ribosylation/Crystallin J1"/>
    <property type="match status" value="2"/>
</dbReference>
<feature type="binding site" evidence="1">
    <location>
        <position position="78"/>
    </location>
    <ligand>
        <name>Mg(2+)</name>
        <dbReference type="ChEBI" id="CHEBI:18420"/>
        <label>1</label>
    </ligand>
</feature>
<dbReference type="Pfam" id="PF03747">
    <property type="entry name" value="ADP_ribosyl_GH"/>
    <property type="match status" value="2"/>
</dbReference>
<feature type="binding site" evidence="1">
    <location>
        <position position="79"/>
    </location>
    <ligand>
        <name>Mg(2+)</name>
        <dbReference type="ChEBI" id="CHEBI:18420"/>
        <label>1</label>
    </ligand>
</feature>
<evidence type="ECO:0000313" key="3">
    <source>
        <dbReference type="EMBL" id="TPX59610.1"/>
    </source>
</evidence>
<dbReference type="InterPro" id="IPR036705">
    <property type="entry name" value="Ribosyl_crysJ1_sf"/>
</dbReference>
<feature type="binding site" evidence="1">
    <location>
        <position position="429"/>
    </location>
    <ligand>
        <name>Mg(2+)</name>
        <dbReference type="ChEBI" id="CHEBI:18420"/>
        <label>1</label>
    </ligand>
</feature>
<evidence type="ECO:0000256" key="1">
    <source>
        <dbReference type="PIRSR" id="PIRSR605502-1"/>
    </source>
</evidence>
<organism evidence="3 4">
    <name type="scientific">Powellomyces hirtus</name>
    <dbReference type="NCBI Taxonomy" id="109895"/>
    <lineage>
        <taxon>Eukaryota</taxon>
        <taxon>Fungi</taxon>
        <taxon>Fungi incertae sedis</taxon>
        <taxon>Chytridiomycota</taxon>
        <taxon>Chytridiomycota incertae sedis</taxon>
        <taxon>Chytridiomycetes</taxon>
        <taxon>Spizellomycetales</taxon>
        <taxon>Powellomycetaceae</taxon>
        <taxon>Powellomyces</taxon>
    </lineage>
</organism>
<comment type="cofactor">
    <cofactor evidence="1">
        <name>Mg(2+)</name>
        <dbReference type="ChEBI" id="CHEBI:18420"/>
    </cofactor>
    <text evidence="1">Binds 2 magnesium ions per subunit.</text>
</comment>
<dbReference type="InterPro" id="IPR050792">
    <property type="entry name" value="ADP-ribosylglycohydrolase"/>
</dbReference>
<dbReference type="PANTHER" id="PTHR16222">
    <property type="entry name" value="ADP-RIBOSYLGLYCOHYDROLASE"/>
    <property type="match status" value="1"/>
</dbReference>
<dbReference type="Proteomes" id="UP000318582">
    <property type="component" value="Unassembled WGS sequence"/>
</dbReference>
<keyword evidence="4" id="KW-1185">Reference proteome</keyword>
<dbReference type="AlphaFoldDB" id="A0A507E993"/>
<dbReference type="EMBL" id="QEAQ01000023">
    <property type="protein sequence ID" value="TPX59610.1"/>
    <property type="molecule type" value="Genomic_DNA"/>
</dbReference>
<dbReference type="STRING" id="109895.A0A507E993"/>
<feature type="binding site" evidence="1">
    <location>
        <position position="426"/>
    </location>
    <ligand>
        <name>Mg(2+)</name>
        <dbReference type="ChEBI" id="CHEBI:18420"/>
        <label>1</label>
    </ligand>
</feature>
<reference evidence="3 4" key="1">
    <citation type="journal article" date="2019" name="Sci. Rep.">
        <title>Comparative genomics of chytrid fungi reveal insights into the obligate biotrophic and pathogenic lifestyle of Synchytrium endobioticum.</title>
        <authorList>
            <person name="van de Vossenberg B.T.L.H."/>
            <person name="Warris S."/>
            <person name="Nguyen H.D.T."/>
            <person name="van Gent-Pelzer M.P.E."/>
            <person name="Joly D.L."/>
            <person name="van de Geest H.C."/>
            <person name="Bonants P.J.M."/>
            <person name="Smith D.S."/>
            <person name="Levesque C.A."/>
            <person name="van der Lee T.A.J."/>
        </authorList>
    </citation>
    <scope>NUCLEOTIDE SEQUENCE [LARGE SCALE GENOMIC DNA]</scope>
    <source>
        <strain evidence="3 4">CBS 809.83</strain>
    </source>
</reference>
<dbReference type="GO" id="GO:0046872">
    <property type="term" value="F:metal ion binding"/>
    <property type="evidence" value="ECO:0007669"/>
    <property type="project" value="UniProtKB-KW"/>
</dbReference>
<accession>A0A507E993</accession>
<evidence type="ECO:0000313" key="4">
    <source>
        <dbReference type="Proteomes" id="UP000318582"/>
    </source>
</evidence>
<proteinExistence type="predicted"/>
<evidence type="ECO:0000256" key="2">
    <source>
        <dbReference type="SAM" id="MobiDB-lite"/>
    </source>
</evidence>
<feature type="region of interest" description="Disordered" evidence="2">
    <location>
        <begin position="220"/>
        <end position="261"/>
    </location>
</feature>
<feature type="binding site" evidence="1">
    <location>
        <position position="428"/>
    </location>
    <ligand>
        <name>Mg(2+)</name>
        <dbReference type="ChEBI" id="CHEBI:18420"/>
        <label>1</label>
    </ligand>
</feature>
<feature type="binding site" evidence="1">
    <location>
        <position position="77"/>
    </location>
    <ligand>
        <name>Mg(2+)</name>
        <dbReference type="ChEBI" id="CHEBI:18420"/>
        <label>1</label>
    </ligand>
</feature>
<sequence>MKESVKDKIKGLVFGAALGDAVGLATEFLTKQEANHLYGQGPIRFGSSSFSLTTPDEQGFPFHRDGHRSRWQEGDFTDDTDQLLLLVQSVLATGGSFDFRDFAARLKYWIGNGLVFPDGSTKPPYGIGRTVSLVVGSPGFTDDPHRAAWNVWENYGRQLAANGAVMRSAALGAVVFHDEAKVVKNAIDAAQVTHADPRCLVSCVIVNVLIARMLVHENTGTKPLEPRSIGDSGDYAGVKHQHQSAAPQPKHPAMNNETATRQRPRIRIDGKAKVRLATFLAGEGDTTDFRDERTLSILFDRPAAPLDPSTIKCMDDLGADASSMALLTTVVDQYKFLLQPGASAPAPWTPSSSHTFEPSSATTDFLQHACPSSLSSLNLSSGGIGYTFKALGAATYLFTRDIAAHFESPAEAFVSLITELVLEGGDADTNACVAGALLGCRVGYKELPEHWVAGLRHRTQLEQLVDQFCSLP</sequence>
<dbReference type="InterPro" id="IPR005502">
    <property type="entry name" value="Ribosyl_crysJ1"/>
</dbReference>
<dbReference type="PANTHER" id="PTHR16222:SF28">
    <property type="entry name" value="ADP-RIBOSYLGLYCOHYDROLASE"/>
    <property type="match status" value="1"/>
</dbReference>
<protein>
    <recommendedName>
        <fullName evidence="5">ADP-ribosylglycohydrolase</fullName>
    </recommendedName>
</protein>
<dbReference type="SUPFAM" id="SSF101478">
    <property type="entry name" value="ADP-ribosylglycohydrolase"/>
    <property type="match status" value="2"/>
</dbReference>
<keyword evidence="1" id="KW-0479">Metal-binding</keyword>
<gene>
    <name evidence="3" type="ORF">PhCBS80983_g02358</name>
</gene>
<comment type="caution">
    <text evidence="3">The sequence shown here is derived from an EMBL/GenBank/DDBJ whole genome shotgun (WGS) entry which is preliminary data.</text>
</comment>